<reference evidence="4 5" key="1">
    <citation type="submission" date="2023-05" db="EMBL/GenBank/DDBJ databases">
        <title>Novel species of genus Flectobacillus isolated from stream in China.</title>
        <authorList>
            <person name="Lu H."/>
        </authorList>
    </citation>
    <scope>NUCLEOTIDE SEQUENCE [LARGE SCALE GENOMIC DNA]</scope>
    <source>
        <strain evidence="4 5">KCTC 42575</strain>
    </source>
</reference>
<organism evidence="4 5">
    <name type="scientific">Flectobacillus roseus</name>
    <dbReference type="NCBI Taxonomy" id="502259"/>
    <lineage>
        <taxon>Bacteria</taxon>
        <taxon>Pseudomonadati</taxon>
        <taxon>Bacteroidota</taxon>
        <taxon>Cytophagia</taxon>
        <taxon>Cytophagales</taxon>
        <taxon>Flectobacillaceae</taxon>
        <taxon>Flectobacillus</taxon>
    </lineage>
</organism>
<dbReference type="PANTHER" id="PTHR13789">
    <property type="entry name" value="MONOOXYGENASE"/>
    <property type="match status" value="1"/>
</dbReference>
<dbReference type="Gene3D" id="3.50.50.60">
    <property type="entry name" value="FAD/NAD(P)-binding domain"/>
    <property type="match status" value="1"/>
</dbReference>
<sequence>MKVIIIGAGIGGLTTAIALQQLGHEVIVYEQSSEIKALGAGIVLAANAMTALRKLGIEQKIIRAGRIISSFEVVDDQGNVLSEVYANRFFEKYGIGNFTIARYDLHHILASELQQGTIQLGKKLKDFSQNAQSVSVTFEDATQDQADVMIAGDGIHSVVRKKLLPNSSLRYSGYTCWRALVDISDIPCDINKAFEAWGAKGRFGFVPISDTHVYYFVCINAPLNDPHYRQYTPTDLAKHFANYQFPIPQILSATTINNFMQHDLYDLAPIRRWAFDRILLLGDAAHATTPNMGQGACQAIEDALVLQQILKEEYDWEKVTKHFEQKRIARVTKVVNNSWNVGKLAQLENPLLIKLRNWTMKRTPDRMRDKQYEFLYEIDF</sequence>
<dbReference type="InterPro" id="IPR036188">
    <property type="entry name" value="FAD/NAD-bd_sf"/>
</dbReference>
<accession>A0ABT6YA63</accession>
<evidence type="ECO:0000313" key="4">
    <source>
        <dbReference type="EMBL" id="MDI9860334.1"/>
    </source>
</evidence>
<dbReference type="NCBIfam" id="NF005243">
    <property type="entry name" value="PRK06753.1"/>
    <property type="match status" value="1"/>
</dbReference>
<proteinExistence type="predicted"/>
<evidence type="ECO:0000256" key="2">
    <source>
        <dbReference type="ARBA" id="ARBA00023033"/>
    </source>
</evidence>
<keyword evidence="2 4" id="KW-0503">Monooxygenase</keyword>
<dbReference type="Proteomes" id="UP001236507">
    <property type="component" value="Unassembled WGS sequence"/>
</dbReference>
<evidence type="ECO:0000256" key="1">
    <source>
        <dbReference type="ARBA" id="ARBA00023002"/>
    </source>
</evidence>
<dbReference type="RefSeq" id="WP_283345072.1">
    <property type="nucleotide sequence ID" value="NZ_JASHIF010000010.1"/>
</dbReference>
<name>A0ABT6YA63_9BACT</name>
<comment type="caution">
    <text evidence="4">The sequence shown here is derived from an EMBL/GenBank/DDBJ whole genome shotgun (WGS) entry which is preliminary data.</text>
</comment>
<protein>
    <submittedName>
        <fullName evidence="4">FAD-dependent monooxygenase</fullName>
    </submittedName>
</protein>
<evidence type="ECO:0000259" key="3">
    <source>
        <dbReference type="Pfam" id="PF01494"/>
    </source>
</evidence>
<dbReference type="SUPFAM" id="SSF51905">
    <property type="entry name" value="FAD/NAD(P)-binding domain"/>
    <property type="match status" value="1"/>
</dbReference>
<dbReference type="SUPFAM" id="SSF54373">
    <property type="entry name" value="FAD-linked reductases, C-terminal domain"/>
    <property type="match status" value="1"/>
</dbReference>
<keyword evidence="5" id="KW-1185">Reference proteome</keyword>
<dbReference type="EMBL" id="JASHIF010000010">
    <property type="protein sequence ID" value="MDI9860334.1"/>
    <property type="molecule type" value="Genomic_DNA"/>
</dbReference>
<dbReference type="InterPro" id="IPR002938">
    <property type="entry name" value="FAD-bd"/>
</dbReference>
<dbReference type="GO" id="GO:0004497">
    <property type="term" value="F:monooxygenase activity"/>
    <property type="evidence" value="ECO:0007669"/>
    <property type="project" value="UniProtKB-KW"/>
</dbReference>
<feature type="domain" description="FAD-binding" evidence="3">
    <location>
        <begin position="2"/>
        <end position="338"/>
    </location>
</feature>
<dbReference type="Pfam" id="PF01494">
    <property type="entry name" value="FAD_binding_3"/>
    <property type="match status" value="1"/>
</dbReference>
<gene>
    <name evidence="4" type="ORF">QM524_14060</name>
</gene>
<dbReference type="PANTHER" id="PTHR13789:SF309">
    <property type="entry name" value="PUTATIVE (AFU_ORTHOLOGUE AFUA_6G14510)-RELATED"/>
    <property type="match status" value="1"/>
</dbReference>
<keyword evidence="1" id="KW-0560">Oxidoreductase</keyword>
<dbReference type="PRINTS" id="PR00420">
    <property type="entry name" value="RNGMNOXGNASE"/>
</dbReference>
<evidence type="ECO:0000313" key="5">
    <source>
        <dbReference type="Proteomes" id="UP001236507"/>
    </source>
</evidence>
<dbReference type="InterPro" id="IPR050493">
    <property type="entry name" value="FAD-dep_Monooxygenase_BioMet"/>
</dbReference>